<dbReference type="Proteomes" id="UP001193748">
    <property type="component" value="Unassembled WGS sequence"/>
</dbReference>
<dbReference type="AlphaFoldDB" id="A0AAX0B7V5"/>
<evidence type="ECO:0000256" key="1">
    <source>
        <dbReference type="SAM" id="Phobius"/>
    </source>
</evidence>
<sequence>MLAYYMTHGVNKKRLGSKLGIIGAILVLVVGISNSFNYINDRKLSSNIHGK</sequence>
<proteinExistence type="predicted"/>
<gene>
    <name evidence="2" type="ORF">B0H41_004982</name>
</gene>
<name>A0AAX0B7V5_CLOBE</name>
<keyword evidence="1" id="KW-0812">Transmembrane</keyword>
<organism evidence="2 3">
    <name type="scientific">Clostridium beijerinckii</name>
    <name type="common">Clostridium MP</name>
    <dbReference type="NCBI Taxonomy" id="1520"/>
    <lineage>
        <taxon>Bacteria</taxon>
        <taxon>Bacillati</taxon>
        <taxon>Bacillota</taxon>
        <taxon>Clostridia</taxon>
        <taxon>Eubacteriales</taxon>
        <taxon>Clostridiaceae</taxon>
        <taxon>Clostridium</taxon>
    </lineage>
</organism>
<evidence type="ECO:0000313" key="2">
    <source>
        <dbReference type="EMBL" id="NRT91303.1"/>
    </source>
</evidence>
<reference evidence="2" key="1">
    <citation type="submission" date="2020-05" db="EMBL/GenBank/DDBJ databases">
        <authorList>
            <person name="Brown S."/>
            <person name="Huntemann M."/>
            <person name="Clum A."/>
            <person name="Spunde A."/>
            <person name="Palaniappan K."/>
            <person name="Ritter S."/>
            <person name="Mikhailova N."/>
            <person name="Chen I.-M."/>
            <person name="Stamatis D."/>
            <person name="Reddy T."/>
            <person name="O'Malley R."/>
            <person name="Daum C."/>
            <person name="Shapiro N."/>
            <person name="Ivanova N."/>
            <person name="Kyrpides N."/>
            <person name="Woyke T."/>
        </authorList>
    </citation>
    <scope>NUCLEOTIDE SEQUENCE</scope>
    <source>
        <strain evidence="2">DJ080</strain>
    </source>
</reference>
<comment type="caution">
    <text evidence="2">The sequence shown here is derived from an EMBL/GenBank/DDBJ whole genome shotgun (WGS) entry which is preliminary data.</text>
</comment>
<keyword evidence="1" id="KW-0472">Membrane</keyword>
<evidence type="ECO:0000313" key="3">
    <source>
        <dbReference type="Proteomes" id="UP001193748"/>
    </source>
</evidence>
<feature type="transmembrane region" description="Helical" evidence="1">
    <location>
        <begin position="20"/>
        <end position="39"/>
    </location>
</feature>
<protein>
    <submittedName>
        <fullName evidence="2">Uncharacterized protein</fullName>
    </submittedName>
</protein>
<keyword evidence="1" id="KW-1133">Transmembrane helix</keyword>
<dbReference type="EMBL" id="JABSWW010000001">
    <property type="protein sequence ID" value="NRT91303.1"/>
    <property type="molecule type" value="Genomic_DNA"/>
</dbReference>
<reference evidence="2" key="2">
    <citation type="journal article" date="2022" name="Nat. Biotechnol.">
        <title>Carbon-negative production of acetone and isopropanol by gas fermentation at industrial pilot scale.</title>
        <authorList>
            <person name="Liew F.E."/>
            <person name="Nogle R."/>
            <person name="Abdalla T."/>
            <person name="Rasor B.J."/>
            <person name="Canter C."/>
            <person name="Jensen R.O."/>
            <person name="Wang L."/>
            <person name="Strutz J."/>
            <person name="Chirania P."/>
            <person name="De Tissera S."/>
            <person name="Mueller A.P."/>
            <person name="Ruan Z."/>
            <person name="Gao A."/>
            <person name="Tran L."/>
            <person name="Engle N.L."/>
            <person name="Bromley J.C."/>
            <person name="Daniell J."/>
            <person name="Conrado R."/>
            <person name="Tschaplinski T.J."/>
            <person name="Giannone R.J."/>
            <person name="Hettich R.L."/>
            <person name="Karim A.S."/>
            <person name="Simpson S.D."/>
            <person name="Brown S.D."/>
            <person name="Leang C."/>
            <person name="Jewett M.C."/>
            <person name="Kopke M."/>
        </authorList>
    </citation>
    <scope>NUCLEOTIDE SEQUENCE</scope>
    <source>
        <strain evidence="2">DJ080</strain>
    </source>
</reference>
<accession>A0AAX0B7V5</accession>